<reference evidence="1" key="1">
    <citation type="journal article" date="2021" name="PeerJ">
        <title>Extensive microbial diversity within the chicken gut microbiome revealed by metagenomics and culture.</title>
        <authorList>
            <person name="Gilroy R."/>
            <person name="Ravi A."/>
            <person name="Getino M."/>
            <person name="Pursley I."/>
            <person name="Horton D.L."/>
            <person name="Alikhan N.F."/>
            <person name="Baker D."/>
            <person name="Gharbi K."/>
            <person name="Hall N."/>
            <person name="Watson M."/>
            <person name="Adriaenssens E.M."/>
            <person name="Foster-Nyarko E."/>
            <person name="Jarju S."/>
            <person name="Secka A."/>
            <person name="Antonio M."/>
            <person name="Oren A."/>
            <person name="Chaudhuri R.R."/>
            <person name="La Ragione R."/>
            <person name="Hildebrand F."/>
            <person name="Pallen M.J."/>
        </authorList>
    </citation>
    <scope>NUCLEOTIDE SEQUENCE</scope>
    <source>
        <strain evidence="1">5032</strain>
    </source>
</reference>
<evidence type="ECO:0000313" key="1">
    <source>
        <dbReference type="EMBL" id="HJA79192.1"/>
    </source>
</evidence>
<dbReference type="EMBL" id="DWZD01000040">
    <property type="protein sequence ID" value="HJA79192.1"/>
    <property type="molecule type" value="Genomic_DNA"/>
</dbReference>
<accession>A0A9D2HN14</accession>
<keyword evidence="1" id="KW-0378">Hydrolase</keyword>
<organism evidence="1 2">
    <name type="scientific">Candidatus Desulfovibrio intestinavium</name>
    <dbReference type="NCBI Taxonomy" id="2838534"/>
    <lineage>
        <taxon>Bacteria</taxon>
        <taxon>Pseudomonadati</taxon>
        <taxon>Thermodesulfobacteriota</taxon>
        <taxon>Desulfovibrionia</taxon>
        <taxon>Desulfovibrionales</taxon>
        <taxon>Desulfovibrionaceae</taxon>
        <taxon>Desulfovibrio</taxon>
    </lineage>
</organism>
<dbReference type="AlphaFoldDB" id="A0A9D2HN14"/>
<evidence type="ECO:0000313" key="2">
    <source>
        <dbReference type="Proteomes" id="UP000823821"/>
    </source>
</evidence>
<reference evidence="1" key="2">
    <citation type="submission" date="2021-04" db="EMBL/GenBank/DDBJ databases">
        <authorList>
            <person name="Gilroy R."/>
        </authorList>
    </citation>
    <scope>NUCLEOTIDE SEQUENCE</scope>
    <source>
        <strain evidence="1">5032</strain>
    </source>
</reference>
<protein>
    <submittedName>
        <fullName evidence="1">NUDIX hydrolase</fullName>
    </submittedName>
</protein>
<proteinExistence type="predicted"/>
<sequence length="166" mass="18244">MRNRPLRAGAHALLEVVDARNRPFCHLAAPLVREQRLAHRQVCLLVRAGDGILLARSAEGWDIFAREAVPAGDSVQECAERLARRQELDNGRLRELGVLPPCPATGQAFVSLFSVRVTPSRLRLLAEDAATRLVLDQAELFGLARHGGDLLSPLLRHALLESGLLR</sequence>
<dbReference type="Proteomes" id="UP000823821">
    <property type="component" value="Unassembled WGS sequence"/>
</dbReference>
<gene>
    <name evidence="1" type="ORF">H9784_06460</name>
</gene>
<dbReference type="GO" id="GO:0016787">
    <property type="term" value="F:hydrolase activity"/>
    <property type="evidence" value="ECO:0007669"/>
    <property type="project" value="UniProtKB-KW"/>
</dbReference>
<name>A0A9D2HN14_9BACT</name>
<comment type="caution">
    <text evidence="1">The sequence shown here is derived from an EMBL/GenBank/DDBJ whole genome shotgun (WGS) entry which is preliminary data.</text>
</comment>